<dbReference type="PANTHER" id="PTHR11839:SF31">
    <property type="entry name" value="ADP-RIBOSE PYROPHOSPHATASE"/>
    <property type="match status" value="1"/>
</dbReference>
<dbReference type="GO" id="GO:0016787">
    <property type="term" value="F:hydrolase activity"/>
    <property type="evidence" value="ECO:0007669"/>
    <property type="project" value="UniProtKB-KW"/>
</dbReference>
<evidence type="ECO:0000256" key="1">
    <source>
        <dbReference type="ARBA" id="ARBA00022801"/>
    </source>
</evidence>
<dbReference type="AlphaFoldDB" id="A0A255G2N9"/>
<gene>
    <name evidence="3" type="ORF">CGZ94_18215</name>
</gene>
<protein>
    <submittedName>
        <fullName evidence="3">ADP-ribose pyrophosphatase</fullName>
    </submittedName>
</protein>
<keyword evidence="1" id="KW-0378">Hydrolase</keyword>
<dbReference type="Gene3D" id="3.90.79.10">
    <property type="entry name" value="Nucleoside Triphosphate Pyrophosphohydrolase"/>
    <property type="match status" value="1"/>
</dbReference>
<dbReference type="GO" id="GO:0005829">
    <property type="term" value="C:cytosol"/>
    <property type="evidence" value="ECO:0007669"/>
    <property type="project" value="TreeGrafter"/>
</dbReference>
<keyword evidence="4" id="KW-1185">Reference proteome</keyword>
<dbReference type="PANTHER" id="PTHR11839">
    <property type="entry name" value="UDP/ADP-SUGAR PYROPHOSPHATASE"/>
    <property type="match status" value="1"/>
</dbReference>
<name>A0A255G2N9_9ACTN</name>
<dbReference type="InterPro" id="IPR015797">
    <property type="entry name" value="NUDIX_hydrolase-like_dom_sf"/>
</dbReference>
<dbReference type="InterPro" id="IPR000086">
    <property type="entry name" value="NUDIX_hydrolase_dom"/>
</dbReference>
<evidence type="ECO:0000259" key="2">
    <source>
        <dbReference type="PROSITE" id="PS51462"/>
    </source>
</evidence>
<dbReference type="OrthoDB" id="9806150at2"/>
<dbReference type="GO" id="GO:0019693">
    <property type="term" value="P:ribose phosphate metabolic process"/>
    <property type="evidence" value="ECO:0007669"/>
    <property type="project" value="TreeGrafter"/>
</dbReference>
<comment type="caution">
    <text evidence="3">The sequence shown here is derived from an EMBL/GenBank/DDBJ whole genome shotgun (WGS) entry which is preliminary data.</text>
</comment>
<proteinExistence type="predicted"/>
<dbReference type="GO" id="GO:0006753">
    <property type="term" value="P:nucleoside phosphate metabolic process"/>
    <property type="evidence" value="ECO:0007669"/>
    <property type="project" value="TreeGrafter"/>
</dbReference>
<sequence>MRRGAEVADVGEHWPVRERRLLGKGHLFDYVGDVVETPSGETMTRDWLDHVGAVGVIAVDDEFNVIVIGQYRHPLGQRLVEPPAGLLDVHAEAYQLAAARELAEEAGLAASDWRVLVDITTTPGGVSETLRMYLATGLSAAPAPEGFTLQGEEAHLDHYRVPLADLVDGILAGRLQSPSLVSGCLALWAARDRLDALRPADAPWPARDQVAELRAAAPIERAPDGEHRG</sequence>
<organism evidence="3 4">
    <name type="scientific">Enemella evansiae</name>
    <dbReference type="NCBI Taxonomy" id="2016499"/>
    <lineage>
        <taxon>Bacteria</taxon>
        <taxon>Bacillati</taxon>
        <taxon>Actinomycetota</taxon>
        <taxon>Actinomycetes</taxon>
        <taxon>Propionibacteriales</taxon>
        <taxon>Propionibacteriaceae</taxon>
        <taxon>Enemella</taxon>
    </lineage>
</organism>
<dbReference type="Pfam" id="PF00293">
    <property type="entry name" value="NUDIX"/>
    <property type="match status" value="1"/>
</dbReference>
<reference evidence="3 4" key="1">
    <citation type="submission" date="2017-07" db="EMBL/GenBank/DDBJ databases">
        <title>Draft whole genome sequences of clinical Proprionibacteriaceae strains.</title>
        <authorList>
            <person name="Bernier A.-M."/>
            <person name="Bernard K."/>
            <person name="Domingo M.-C."/>
        </authorList>
    </citation>
    <scope>NUCLEOTIDE SEQUENCE [LARGE SCALE GENOMIC DNA]</scope>
    <source>
        <strain evidence="3 4">NML 030167</strain>
    </source>
</reference>
<evidence type="ECO:0000313" key="4">
    <source>
        <dbReference type="Proteomes" id="UP000215896"/>
    </source>
</evidence>
<evidence type="ECO:0000313" key="3">
    <source>
        <dbReference type="EMBL" id="OYO09752.1"/>
    </source>
</evidence>
<feature type="domain" description="Nudix hydrolase" evidence="2">
    <location>
        <begin position="48"/>
        <end position="188"/>
    </location>
</feature>
<dbReference type="SUPFAM" id="SSF55811">
    <property type="entry name" value="Nudix"/>
    <property type="match status" value="1"/>
</dbReference>
<dbReference type="PROSITE" id="PS51462">
    <property type="entry name" value="NUDIX"/>
    <property type="match status" value="1"/>
</dbReference>
<accession>A0A255G2N9</accession>
<dbReference type="Proteomes" id="UP000215896">
    <property type="component" value="Unassembled WGS sequence"/>
</dbReference>
<dbReference type="EMBL" id="NMVO01000017">
    <property type="protein sequence ID" value="OYO09752.1"/>
    <property type="molecule type" value="Genomic_DNA"/>
</dbReference>